<dbReference type="KEGG" id="vg:65071873"/>
<accession>A0A481W683</accession>
<dbReference type="RefSeq" id="YP_010082865.1">
    <property type="nucleotide sequence ID" value="NC_055035.1"/>
</dbReference>
<proteinExistence type="predicted"/>
<name>A0A481W683_9CAUD</name>
<dbReference type="GeneID" id="65071873"/>
<organism evidence="1 2">
    <name type="scientific">Fusobacterium phage Fnu1</name>
    <dbReference type="NCBI Taxonomy" id="2530024"/>
    <lineage>
        <taxon>Viruses</taxon>
        <taxon>Duplodnaviria</taxon>
        <taxon>Heunggongvirae</taxon>
        <taxon>Uroviricota</taxon>
        <taxon>Caudoviricetes</taxon>
        <taxon>Latrobevirus</taxon>
        <taxon>Latrobevirus FNU1</taxon>
    </lineage>
</organism>
<evidence type="ECO:0000313" key="2">
    <source>
        <dbReference type="Proteomes" id="UP000292160"/>
    </source>
</evidence>
<dbReference type="Proteomes" id="UP000292160">
    <property type="component" value="Segment"/>
</dbReference>
<reference evidence="1 2" key="1">
    <citation type="submission" date="2019-02" db="EMBL/GenBank/DDBJ databases">
        <title>Genomic, morphological and functional characterisation of novel bacteriophage Fnu1 capable of disrupt Fusobacterium nucleatum biofilm.</title>
        <authorList>
            <person name="Kabwe M."/>
            <person name="Brown T.L."/>
            <person name="Dashper S."/>
            <person name="Speirs L."/>
            <person name="Ku H."/>
            <person name="Petrovski S."/>
            <person name="Chan H.T."/>
            <person name="Lock P."/>
            <person name="Tucci J."/>
        </authorList>
    </citation>
    <scope>NUCLEOTIDE SEQUENCE [LARGE SCALE GENOMIC DNA]</scope>
</reference>
<keyword evidence="2" id="KW-1185">Reference proteome</keyword>
<dbReference type="EMBL" id="MK554696">
    <property type="protein sequence ID" value="QBJ04140.1"/>
    <property type="molecule type" value="Genomic_DNA"/>
</dbReference>
<protein>
    <submittedName>
        <fullName evidence="1">Uncharacterized protein</fullName>
    </submittedName>
</protein>
<sequence>MLETTIFLNFNRGRLRISKQQCIIHTKGEELKSIKIYKQYLITDHQTKNTNIKKEEIIKGRLQSIDVVMYDDTQHTSISATYKPKELIINKQNILQVVDDKPTLAYYTFKDFAFEVVDFNNNPLILVKNMKSFEPYKDKVNIPYKELKKTTKKRI</sequence>
<evidence type="ECO:0000313" key="1">
    <source>
        <dbReference type="EMBL" id="QBJ04140.1"/>
    </source>
</evidence>